<reference evidence="2 3" key="1">
    <citation type="submission" date="2016-03" db="EMBL/GenBank/DDBJ databases">
        <title>Whole genome sequencing of Grifola frondosa 9006-11.</title>
        <authorList>
            <person name="Min B."/>
            <person name="Park H."/>
            <person name="Kim J.-G."/>
            <person name="Cho H."/>
            <person name="Oh Y.-L."/>
            <person name="Kong W.-S."/>
            <person name="Choi I.-G."/>
        </authorList>
    </citation>
    <scope>NUCLEOTIDE SEQUENCE [LARGE SCALE GENOMIC DNA]</scope>
    <source>
        <strain evidence="2 3">9006-11</strain>
    </source>
</reference>
<keyword evidence="1" id="KW-0472">Membrane</keyword>
<keyword evidence="3" id="KW-1185">Reference proteome</keyword>
<accession>A0A1C7LK78</accession>
<dbReference type="OrthoDB" id="2689165at2759"/>
<dbReference type="EMBL" id="LUGG01000052">
    <property type="protein sequence ID" value="OBZ65161.1"/>
    <property type="molecule type" value="Genomic_DNA"/>
</dbReference>
<protein>
    <submittedName>
        <fullName evidence="2">Uncharacterized protein</fullName>
    </submittedName>
</protein>
<dbReference type="STRING" id="5627.A0A1C7LK78"/>
<comment type="caution">
    <text evidence="2">The sequence shown here is derived from an EMBL/GenBank/DDBJ whole genome shotgun (WGS) entry which is preliminary data.</text>
</comment>
<evidence type="ECO:0000313" key="3">
    <source>
        <dbReference type="Proteomes" id="UP000092993"/>
    </source>
</evidence>
<feature type="transmembrane region" description="Helical" evidence="1">
    <location>
        <begin position="62"/>
        <end position="88"/>
    </location>
</feature>
<dbReference type="AlphaFoldDB" id="A0A1C7LK78"/>
<dbReference type="Proteomes" id="UP000092993">
    <property type="component" value="Unassembled WGS sequence"/>
</dbReference>
<evidence type="ECO:0000256" key="1">
    <source>
        <dbReference type="SAM" id="Phobius"/>
    </source>
</evidence>
<gene>
    <name evidence="2" type="ORF">A0H81_14819</name>
</gene>
<name>A0A1C7LK78_GRIFR</name>
<sequence length="283" mass="30687">MVLAFVILKSRTKGAQPRLGIHSSGISPLTAIRCGYLQNLVLSVSCGTYDPPGLFKSLNLCIVQFAIVVSGTVMLVMFYFVAILMTAVTALLPTQASVQLIYFAPGLANAASLATDLATWITSIQSISALPPEVQSLVPEAFRDGSRWSFISLIPWSSVAAGAPGGPSASELRKSADEETSKLESEAIVVLGETREMPSRAQLSWMGSFDPSNLPSSIALQGKEHSHVLLVPNTYTDARQDVHRESERVCRRSNQLQYAFVQQVFEEPVQMRVVEGTKEALTK</sequence>
<keyword evidence="1" id="KW-1133">Transmembrane helix</keyword>
<evidence type="ECO:0000313" key="2">
    <source>
        <dbReference type="EMBL" id="OBZ65161.1"/>
    </source>
</evidence>
<organism evidence="2 3">
    <name type="scientific">Grifola frondosa</name>
    <name type="common">Maitake</name>
    <name type="synonym">Polyporus frondosus</name>
    <dbReference type="NCBI Taxonomy" id="5627"/>
    <lineage>
        <taxon>Eukaryota</taxon>
        <taxon>Fungi</taxon>
        <taxon>Dikarya</taxon>
        <taxon>Basidiomycota</taxon>
        <taxon>Agaricomycotina</taxon>
        <taxon>Agaricomycetes</taxon>
        <taxon>Polyporales</taxon>
        <taxon>Grifolaceae</taxon>
        <taxon>Grifola</taxon>
    </lineage>
</organism>
<keyword evidence="1" id="KW-0812">Transmembrane</keyword>
<proteinExistence type="predicted"/>